<comment type="caution">
    <text evidence="1">The sequence shown here is derived from an EMBL/GenBank/DDBJ whole genome shotgun (WGS) entry which is preliminary data.</text>
</comment>
<protein>
    <submittedName>
        <fullName evidence="1">Uncharacterized protein</fullName>
    </submittedName>
</protein>
<reference evidence="1" key="1">
    <citation type="submission" date="2017-08" db="EMBL/GenBank/DDBJ databases">
        <title>Microbulbifer marisrubri sp. nov., a halophilic alphaproteobacterium isolated from marine sediment of the Yellow Sea, China.</title>
        <authorList>
            <person name="Zhang G."/>
            <person name="Xiong Q."/>
        </authorList>
    </citation>
    <scope>NUCLEOTIDE SEQUENCE [LARGE SCALE GENOMIC DNA]</scope>
    <source>
        <strain evidence="1">WRN-8</strain>
    </source>
</reference>
<dbReference type="EMBL" id="LRFG02000001">
    <property type="protein sequence ID" value="PCO06328.1"/>
    <property type="molecule type" value="Genomic_DNA"/>
</dbReference>
<dbReference type="Proteomes" id="UP000218427">
    <property type="component" value="Unassembled WGS sequence"/>
</dbReference>
<name>A0ABX4I2C8_9GAMM</name>
<evidence type="ECO:0000313" key="2">
    <source>
        <dbReference type="Proteomes" id="UP000218427"/>
    </source>
</evidence>
<keyword evidence="2" id="KW-1185">Reference proteome</keyword>
<evidence type="ECO:0000313" key="1">
    <source>
        <dbReference type="EMBL" id="PCO06328.1"/>
    </source>
</evidence>
<accession>A0ABX4I2C8</accession>
<proteinExistence type="predicted"/>
<organism evidence="1 2">
    <name type="scientific">Microbulbifer flavimaris</name>
    <dbReference type="NCBI Taxonomy" id="1781068"/>
    <lineage>
        <taxon>Bacteria</taxon>
        <taxon>Pseudomonadati</taxon>
        <taxon>Pseudomonadota</taxon>
        <taxon>Gammaproteobacteria</taxon>
        <taxon>Cellvibrionales</taxon>
        <taxon>Microbulbiferaceae</taxon>
        <taxon>Microbulbifer</taxon>
    </lineage>
</organism>
<sequence>MAAGACWGILAHHEVGQLHPELHPFAGAGALSLAMLHYYNPHASALHRELRAAGLAEQFVAYVFHFYRPGFERQSDDGNRQERLKGLQEKLYRLFLQPEGKTLDDLARLLDEELVFADELTGVEA</sequence>
<gene>
    <name evidence="1" type="ORF">AWR36_000635</name>
</gene>